<organism evidence="1 2">
    <name type="scientific">Adineta ricciae</name>
    <name type="common">Rotifer</name>
    <dbReference type="NCBI Taxonomy" id="249248"/>
    <lineage>
        <taxon>Eukaryota</taxon>
        <taxon>Metazoa</taxon>
        <taxon>Spiralia</taxon>
        <taxon>Gnathifera</taxon>
        <taxon>Rotifera</taxon>
        <taxon>Eurotatoria</taxon>
        <taxon>Bdelloidea</taxon>
        <taxon>Adinetida</taxon>
        <taxon>Adinetidae</taxon>
        <taxon>Adineta</taxon>
    </lineage>
</organism>
<gene>
    <name evidence="1" type="ORF">XAT740_LOCUS9058</name>
</gene>
<dbReference type="AlphaFoldDB" id="A0A814B024"/>
<protein>
    <recommendedName>
        <fullName evidence="3">DUF72 domain-containing protein</fullName>
    </recommendedName>
</protein>
<dbReference type="PANTHER" id="PTHR30348">
    <property type="entry name" value="UNCHARACTERIZED PROTEIN YECE"/>
    <property type="match status" value="1"/>
</dbReference>
<proteinExistence type="predicted"/>
<dbReference type="InterPro" id="IPR036520">
    <property type="entry name" value="UPF0759_sf"/>
</dbReference>
<dbReference type="Pfam" id="PF01904">
    <property type="entry name" value="DUF72"/>
    <property type="match status" value="1"/>
</dbReference>
<dbReference type="SUPFAM" id="SSF117396">
    <property type="entry name" value="TM1631-like"/>
    <property type="match status" value="1"/>
</dbReference>
<dbReference type="Proteomes" id="UP000663828">
    <property type="component" value="Unassembled WGS sequence"/>
</dbReference>
<evidence type="ECO:0008006" key="3">
    <source>
        <dbReference type="Google" id="ProtNLM"/>
    </source>
</evidence>
<evidence type="ECO:0000313" key="1">
    <source>
        <dbReference type="EMBL" id="CAF0921424.1"/>
    </source>
</evidence>
<dbReference type="EMBL" id="CAJNOR010000461">
    <property type="protein sequence ID" value="CAF0921424.1"/>
    <property type="molecule type" value="Genomic_DNA"/>
</dbReference>
<dbReference type="InterPro" id="IPR002763">
    <property type="entry name" value="DUF72"/>
</dbReference>
<keyword evidence="2" id="KW-1185">Reference proteome</keyword>
<sequence>MKTNSLKNAFEIMMNNEQLRAEQDLRPKLFSTNCPVRCGTSGYSYKRWHMGPRNQNYYPDKNEFDYYCGEFDTVEINSTFYHVPPDSTFKSWMRKAPRSSFLYTVKANKFFTHLKKLTIDEEWIKRWEVFWKKYQLLQSHLGPVLFQFSPGFKKNEATIARFEHLAKVLPESGRFAFEFRDKSWFCEETYHPMKKYNWCLCVITCENSNNWCGNMPSGTLPADIDDHKTCDWGVYYRFHGSTGQYSGVYGEDRMRQLAENTTKHFFESSIDNSLELFFYFNNTDSHSPPGAIQDCRFLAQAFKNLDIMDK</sequence>
<name>A0A814B024_ADIRI</name>
<evidence type="ECO:0000313" key="2">
    <source>
        <dbReference type="Proteomes" id="UP000663828"/>
    </source>
</evidence>
<dbReference type="PANTHER" id="PTHR30348:SF4">
    <property type="entry name" value="DUF72 DOMAIN-CONTAINING PROTEIN"/>
    <property type="match status" value="1"/>
</dbReference>
<comment type="caution">
    <text evidence="1">The sequence shown here is derived from an EMBL/GenBank/DDBJ whole genome shotgun (WGS) entry which is preliminary data.</text>
</comment>
<accession>A0A814B024</accession>
<reference evidence="1" key="1">
    <citation type="submission" date="2021-02" db="EMBL/GenBank/DDBJ databases">
        <authorList>
            <person name="Nowell W R."/>
        </authorList>
    </citation>
    <scope>NUCLEOTIDE SEQUENCE</scope>
</reference>
<dbReference type="Gene3D" id="3.20.20.410">
    <property type="entry name" value="Protein of unknown function UPF0759"/>
    <property type="match status" value="1"/>
</dbReference>